<dbReference type="Pfam" id="PF01613">
    <property type="entry name" value="Flavin_Reduct"/>
    <property type="match status" value="1"/>
</dbReference>
<evidence type="ECO:0000256" key="2">
    <source>
        <dbReference type="ARBA" id="ARBA00022630"/>
    </source>
</evidence>
<dbReference type="Proteomes" id="UP000295132">
    <property type="component" value="Unassembled WGS sequence"/>
</dbReference>
<dbReference type="InterPro" id="IPR002563">
    <property type="entry name" value="Flavin_Rdtase-like_dom"/>
</dbReference>
<accession>A0A4R5VM19</accession>
<feature type="domain" description="Flavin reductase like" evidence="5">
    <location>
        <begin position="19"/>
        <end position="175"/>
    </location>
</feature>
<dbReference type="GO" id="GO:0010181">
    <property type="term" value="F:FMN binding"/>
    <property type="evidence" value="ECO:0007669"/>
    <property type="project" value="InterPro"/>
</dbReference>
<keyword evidence="3" id="KW-0288">FMN</keyword>
<comment type="caution">
    <text evidence="7">The sequence shown here is derived from an EMBL/GenBank/DDBJ whole genome shotgun (WGS) entry which is preliminary data.</text>
</comment>
<dbReference type="EMBL" id="SMYO01000011">
    <property type="protein sequence ID" value="TDK58936.1"/>
    <property type="molecule type" value="Genomic_DNA"/>
</dbReference>
<evidence type="ECO:0000313" key="7">
    <source>
        <dbReference type="EMBL" id="TDK58936.1"/>
    </source>
</evidence>
<dbReference type="SMART" id="SM00903">
    <property type="entry name" value="Flavin_Reduct"/>
    <property type="match status" value="1"/>
</dbReference>
<evidence type="ECO:0000256" key="3">
    <source>
        <dbReference type="ARBA" id="ARBA00022643"/>
    </source>
</evidence>
<evidence type="ECO:0000313" key="8">
    <source>
        <dbReference type="Proteomes" id="UP000295132"/>
    </source>
</evidence>
<evidence type="ECO:0000259" key="5">
    <source>
        <dbReference type="SMART" id="SM00903"/>
    </source>
</evidence>
<gene>
    <name evidence="7" type="ORF">E2K98_21805</name>
    <name evidence="6" type="ORF">RCG21_23190</name>
</gene>
<dbReference type="AlphaFoldDB" id="A0A4R5VM19"/>
<name>A0A4R5VM19_9BACI</name>
<keyword evidence="6" id="KW-0560">Oxidoreductase</keyword>
<keyword evidence="2" id="KW-0285">Flavoprotein</keyword>
<dbReference type="Gene3D" id="2.30.110.10">
    <property type="entry name" value="Electron Transport, Fmn-binding Protein, Chain A"/>
    <property type="match status" value="1"/>
</dbReference>
<dbReference type="Proteomes" id="UP001178888">
    <property type="component" value="Unassembled WGS sequence"/>
</dbReference>
<sequence>MEITPETLEWKEAYKLLVGSILPRPIAFVSTLAEDGTANAAPFSFFTAICASPMLVCFSPMRRGKDGAKKDTLVNIENTRQFVINIVSEGIASQMNDCAIEFSPEVDEINETGLTKEPSKKIKVPRIRESLVHLECELYQVLDFGDQPGAGSLVIGKVVHVHVADDLYNNGRIDSEKLKPLGRMAGNTFTDPLVRTFDMVRKTEAGK</sequence>
<evidence type="ECO:0000313" key="9">
    <source>
        <dbReference type="Proteomes" id="UP001178888"/>
    </source>
</evidence>
<dbReference type="EC" id="1.5.1.-" evidence="6"/>
<evidence type="ECO:0000313" key="6">
    <source>
        <dbReference type="EMBL" id="MDQ6599203.1"/>
    </source>
</evidence>
<dbReference type="EMBL" id="JAVGVR010000001">
    <property type="protein sequence ID" value="MDQ6599203.1"/>
    <property type="molecule type" value="Genomic_DNA"/>
</dbReference>
<dbReference type="RefSeq" id="WP_133338070.1">
    <property type="nucleotide sequence ID" value="NZ_JAVGVR010000001.1"/>
</dbReference>
<protein>
    <submittedName>
        <fullName evidence="7">Flavin reductase family protein</fullName>
        <ecNumber evidence="6">1.5.1.-</ecNumber>
    </submittedName>
</protein>
<dbReference type="GO" id="GO:0016646">
    <property type="term" value="F:oxidoreductase activity, acting on the CH-NH group of donors, NAD or NADP as acceptor"/>
    <property type="evidence" value="ECO:0007669"/>
    <property type="project" value="UniProtKB-ARBA"/>
</dbReference>
<dbReference type="InterPro" id="IPR012349">
    <property type="entry name" value="Split_barrel_FMN-bd"/>
</dbReference>
<reference evidence="6" key="2">
    <citation type="submission" date="2023-08" db="EMBL/GenBank/DDBJ databases">
        <title>Nitrogen cycling bacteria in agricultural field soils.</title>
        <authorList>
            <person name="Jang J."/>
        </authorList>
    </citation>
    <scope>NUCLEOTIDE SEQUENCE</scope>
    <source>
        <strain evidence="6">PS3-36</strain>
    </source>
</reference>
<reference evidence="7 8" key="1">
    <citation type="submission" date="2019-03" db="EMBL/GenBank/DDBJ databases">
        <title>Bacillus niacini sp. nov. a Nicotinate-Metabolizing Mesophile Isolated from Soil.</title>
        <authorList>
            <person name="Zhang G."/>
        </authorList>
    </citation>
    <scope>NUCLEOTIDE SEQUENCE [LARGE SCALE GENOMIC DNA]</scope>
    <source>
        <strain evidence="7 8">WN066</strain>
    </source>
</reference>
<evidence type="ECO:0000256" key="1">
    <source>
        <dbReference type="ARBA" id="ARBA00001917"/>
    </source>
</evidence>
<dbReference type="SUPFAM" id="SSF50475">
    <property type="entry name" value="FMN-binding split barrel"/>
    <property type="match status" value="1"/>
</dbReference>
<keyword evidence="9" id="KW-1185">Reference proteome</keyword>
<comment type="cofactor">
    <cofactor evidence="1">
        <name>FMN</name>
        <dbReference type="ChEBI" id="CHEBI:58210"/>
    </cofactor>
</comment>
<evidence type="ECO:0000256" key="4">
    <source>
        <dbReference type="ARBA" id="ARBA00038054"/>
    </source>
</evidence>
<organism evidence="7 8">
    <name type="scientific">Bacillus salipaludis</name>
    <dbReference type="NCBI Taxonomy" id="2547811"/>
    <lineage>
        <taxon>Bacteria</taxon>
        <taxon>Bacillati</taxon>
        <taxon>Bacillota</taxon>
        <taxon>Bacilli</taxon>
        <taxon>Bacillales</taxon>
        <taxon>Bacillaceae</taxon>
        <taxon>Bacillus</taxon>
    </lineage>
</organism>
<comment type="similarity">
    <text evidence="4">Belongs to the flavoredoxin family.</text>
</comment>
<dbReference type="PANTHER" id="PTHR33798:SF5">
    <property type="entry name" value="FLAVIN REDUCTASE LIKE DOMAIN-CONTAINING PROTEIN"/>
    <property type="match status" value="1"/>
</dbReference>
<proteinExistence type="inferred from homology"/>
<dbReference type="PANTHER" id="PTHR33798">
    <property type="entry name" value="FLAVOPROTEIN OXYGENASE"/>
    <property type="match status" value="1"/>
</dbReference>